<dbReference type="CDD" id="cd03769">
    <property type="entry name" value="SR_IS607_transposase_like"/>
    <property type="match status" value="1"/>
</dbReference>
<dbReference type="PROSITE" id="PS00397">
    <property type="entry name" value="RECOMBINASES_1"/>
    <property type="match status" value="1"/>
</dbReference>
<keyword evidence="2" id="KW-0230">DNA invertase</keyword>
<evidence type="ECO:0000313" key="8">
    <source>
        <dbReference type="Proteomes" id="UP001358193"/>
    </source>
</evidence>
<dbReference type="SMART" id="SM00857">
    <property type="entry name" value="Resolvase"/>
    <property type="match status" value="1"/>
</dbReference>
<dbReference type="Pfam" id="PF00239">
    <property type="entry name" value="Resolvase"/>
    <property type="match status" value="1"/>
</dbReference>
<dbReference type="InterPro" id="IPR050639">
    <property type="entry name" value="SSR_resolvase"/>
</dbReference>
<dbReference type="PANTHER" id="PTHR30461:SF2">
    <property type="entry name" value="SERINE RECOMBINASE PINE-RELATED"/>
    <property type="match status" value="1"/>
</dbReference>
<evidence type="ECO:0000259" key="6">
    <source>
        <dbReference type="PROSITE" id="PS51736"/>
    </source>
</evidence>
<reference evidence="7 8" key="1">
    <citation type="submission" date="2023-11" db="EMBL/GenBank/DDBJ databases">
        <authorList>
            <person name="Cook R."/>
            <person name="Crisci M."/>
            <person name="Pye H."/>
            <person name="Adriaenssens E."/>
            <person name="Santini J."/>
        </authorList>
    </citation>
    <scope>NUCLEOTIDE SEQUENCE [LARGE SCALE GENOMIC DNA]</scope>
    <source>
        <strain evidence="7">Lak_Megaphage_Sonny</strain>
    </source>
</reference>
<sequence>MKAKEALKLLKITRPTLTKYVKENRIKVETLPNGQYDYDEDSVLKAAKISTDRDSVIYARVSTQKQKKDLENQIQIINDYANSNGYKVSKVYADIASGLNYDRKKFNELLNNVLERKIKIVFIKDKDRLTRVSFDMWKELFKKFNCDLVVVNEDINNENSEKEIFADIISLLHCFAMKMYSVRRKKKLNLIKEDIENEIS</sequence>
<evidence type="ECO:0000313" key="7">
    <source>
        <dbReference type="EMBL" id="WQJ53868.1"/>
    </source>
</evidence>
<evidence type="ECO:0000256" key="4">
    <source>
        <dbReference type="ARBA" id="ARBA00023172"/>
    </source>
</evidence>
<dbReference type="PROSITE" id="PS51736">
    <property type="entry name" value="RECOMBINASES_3"/>
    <property type="match status" value="1"/>
</dbReference>
<accession>A0ABZ0Z3U5</accession>
<dbReference type="PANTHER" id="PTHR30461">
    <property type="entry name" value="DNA-INVERTASE FROM LAMBDOID PROPHAGE"/>
    <property type="match status" value="1"/>
</dbReference>
<dbReference type="Proteomes" id="UP001358193">
    <property type="component" value="Segment"/>
</dbReference>
<feature type="domain" description="Resolvase/invertase-type recombinase catalytic" evidence="6">
    <location>
        <begin position="54"/>
        <end position="200"/>
    </location>
</feature>
<dbReference type="Gene3D" id="1.10.287.2170">
    <property type="match status" value="1"/>
</dbReference>
<keyword evidence="8" id="KW-1185">Reference proteome</keyword>
<dbReference type="InterPro" id="IPR048046">
    <property type="entry name" value="Transpos_IS607"/>
</dbReference>
<evidence type="ECO:0000256" key="3">
    <source>
        <dbReference type="ARBA" id="ARBA00023125"/>
    </source>
</evidence>
<keyword evidence="4" id="KW-0233">DNA recombination</keyword>
<dbReference type="InterPro" id="IPR006118">
    <property type="entry name" value="Recombinase_CS"/>
</dbReference>
<evidence type="ECO:0000256" key="1">
    <source>
        <dbReference type="ARBA" id="ARBA00022908"/>
    </source>
</evidence>
<proteinExistence type="predicted"/>
<evidence type="ECO:0000256" key="5">
    <source>
        <dbReference type="PROSITE-ProRule" id="PRU10137"/>
    </source>
</evidence>
<feature type="active site" description="O-(5'-phospho-DNA)-serine intermediate" evidence="5">
    <location>
        <position position="62"/>
    </location>
</feature>
<dbReference type="InterPro" id="IPR041718">
    <property type="entry name" value="IS607_transposase-like"/>
</dbReference>
<name>A0ABZ0Z3U5_9CAUD</name>
<dbReference type="Gene3D" id="3.40.50.1390">
    <property type="entry name" value="Resolvase, N-terminal catalytic domain"/>
    <property type="match status" value="1"/>
</dbReference>
<evidence type="ECO:0000256" key="2">
    <source>
        <dbReference type="ARBA" id="ARBA00023100"/>
    </source>
</evidence>
<keyword evidence="3" id="KW-0238">DNA-binding</keyword>
<dbReference type="NCBIfam" id="NF033518">
    <property type="entry name" value="transpos_IS607"/>
    <property type="match status" value="1"/>
</dbReference>
<dbReference type="InterPro" id="IPR036162">
    <property type="entry name" value="Resolvase-like_N_sf"/>
</dbReference>
<protein>
    <submittedName>
        <fullName evidence="7">Transposase</fullName>
    </submittedName>
</protein>
<dbReference type="SUPFAM" id="SSF53041">
    <property type="entry name" value="Resolvase-like"/>
    <property type="match status" value="1"/>
</dbReference>
<dbReference type="InterPro" id="IPR006119">
    <property type="entry name" value="Resolv_N"/>
</dbReference>
<keyword evidence="1" id="KW-0229">DNA integration</keyword>
<dbReference type="EMBL" id="OR769223">
    <property type="protein sequence ID" value="WQJ53868.1"/>
    <property type="molecule type" value="Genomic_DNA"/>
</dbReference>
<organism evidence="7 8">
    <name type="scientific">phage Lak_Megaphage_Sonny</name>
    <dbReference type="NCBI Taxonomy" id="3109229"/>
    <lineage>
        <taxon>Viruses</taxon>
        <taxon>Duplodnaviria</taxon>
        <taxon>Heunggongvirae</taxon>
        <taxon>Uroviricota</taxon>
        <taxon>Caudoviricetes</taxon>
        <taxon>Caudoviricetes code 15 clade</taxon>
    </lineage>
</organism>